<dbReference type="EMBL" id="JADGIZ020000057">
    <property type="protein sequence ID" value="KAL2912793.1"/>
    <property type="molecule type" value="Genomic_DNA"/>
</dbReference>
<evidence type="ECO:0000313" key="5">
    <source>
        <dbReference type="Proteomes" id="UP001527925"/>
    </source>
</evidence>
<proteinExistence type="predicted"/>
<organism evidence="4 5">
    <name type="scientific">Polyrhizophydium stewartii</name>
    <dbReference type="NCBI Taxonomy" id="2732419"/>
    <lineage>
        <taxon>Eukaryota</taxon>
        <taxon>Fungi</taxon>
        <taxon>Fungi incertae sedis</taxon>
        <taxon>Chytridiomycota</taxon>
        <taxon>Chytridiomycota incertae sedis</taxon>
        <taxon>Chytridiomycetes</taxon>
        <taxon>Rhizophydiales</taxon>
        <taxon>Rhizophydiales incertae sedis</taxon>
        <taxon>Polyrhizophydium</taxon>
    </lineage>
</organism>
<dbReference type="PANTHER" id="PTHR13452:SF10">
    <property type="entry name" value="THUMP DOMAIN-CONTAINING PROTEIN 1"/>
    <property type="match status" value="1"/>
</dbReference>
<evidence type="ECO:0000313" key="4">
    <source>
        <dbReference type="EMBL" id="KAL2912793.1"/>
    </source>
</evidence>
<dbReference type="Proteomes" id="UP001527925">
    <property type="component" value="Unassembled WGS sequence"/>
</dbReference>
<comment type="caution">
    <text evidence="4">The sequence shown here is derived from an EMBL/GenBank/DDBJ whole genome shotgun (WGS) entry which is preliminary data.</text>
</comment>
<keyword evidence="1" id="KW-0694">RNA-binding</keyword>
<dbReference type="PROSITE" id="PS51165">
    <property type="entry name" value="THUMP"/>
    <property type="match status" value="1"/>
</dbReference>
<reference evidence="4 5" key="1">
    <citation type="submission" date="2023-09" db="EMBL/GenBank/DDBJ databases">
        <title>Pangenome analysis of Batrachochytrium dendrobatidis and related Chytrids.</title>
        <authorList>
            <person name="Yacoub M.N."/>
            <person name="Stajich J.E."/>
            <person name="James T.Y."/>
        </authorList>
    </citation>
    <scope>NUCLEOTIDE SEQUENCE [LARGE SCALE GENOMIC DNA]</scope>
    <source>
        <strain evidence="4 5">JEL0888</strain>
    </source>
</reference>
<dbReference type="SMART" id="SM00981">
    <property type="entry name" value="THUMP"/>
    <property type="match status" value="1"/>
</dbReference>
<evidence type="ECO:0000259" key="3">
    <source>
        <dbReference type="PROSITE" id="PS51165"/>
    </source>
</evidence>
<name>A0ABR4MZT2_9FUNG</name>
<protein>
    <recommendedName>
        <fullName evidence="3">THUMP domain-containing protein</fullName>
    </recommendedName>
</protein>
<dbReference type="SUPFAM" id="SSF143437">
    <property type="entry name" value="THUMP domain-like"/>
    <property type="match status" value="1"/>
</dbReference>
<feature type="region of interest" description="Disordered" evidence="2">
    <location>
        <begin position="64"/>
        <end position="86"/>
    </location>
</feature>
<gene>
    <name evidence="4" type="ORF">HK105_207680</name>
</gene>
<dbReference type="Pfam" id="PF02926">
    <property type="entry name" value="THUMP"/>
    <property type="match status" value="1"/>
</dbReference>
<dbReference type="CDD" id="cd11717">
    <property type="entry name" value="THUMP_THUMPD1_like"/>
    <property type="match status" value="1"/>
</dbReference>
<dbReference type="PANTHER" id="PTHR13452">
    <property type="entry name" value="THUMP DOMAIN CONTAINING PROTEIN 1-RELATED"/>
    <property type="match status" value="1"/>
</dbReference>
<dbReference type="InterPro" id="IPR040183">
    <property type="entry name" value="THUMPD1-like"/>
</dbReference>
<feature type="domain" description="THUMP" evidence="3">
    <location>
        <begin position="140"/>
        <end position="246"/>
    </location>
</feature>
<evidence type="ECO:0000256" key="1">
    <source>
        <dbReference type="PROSITE-ProRule" id="PRU00529"/>
    </source>
</evidence>
<dbReference type="InterPro" id="IPR004114">
    <property type="entry name" value="THUMP_dom"/>
</dbReference>
<sequence length="282" mass="31668">MGKRAKRGGPSFSKTGAKIPDKVFTVEPGMSGILFSCHRNKEKQSTSEVRSLFNQYAEEIYPEHGRQSVAAEEVDAGQEGGRSEPQSIEDALKAELAELKDRGSKKYLFFWEKTGIDCLVFMRTVDPVQPVEFVTQVLDDLQAKQAKRTRFTSRIIPLSHTCFANPTDMTELARRVIEPHFSTDLDKAVTYAIIAKTRNNDKVSRDSLIQTIAPLVPAHHKVDLSAPELCIIVEVFKSICGMSVVRDYYRLRKFNLENQDGSASEIGRAAQRSRQDRCRLGA</sequence>
<dbReference type="Gene3D" id="3.30.2300.10">
    <property type="entry name" value="THUMP superfamily"/>
    <property type="match status" value="1"/>
</dbReference>
<accession>A0ABR4MZT2</accession>
<keyword evidence="5" id="KW-1185">Reference proteome</keyword>
<evidence type="ECO:0000256" key="2">
    <source>
        <dbReference type="SAM" id="MobiDB-lite"/>
    </source>
</evidence>